<dbReference type="PANTHER" id="PTHR24221:SF436">
    <property type="entry name" value="LMO0107 PROTEIN"/>
    <property type="match status" value="1"/>
</dbReference>
<dbReference type="Gene3D" id="3.40.50.300">
    <property type="entry name" value="P-loop containing nucleotide triphosphate hydrolases"/>
    <property type="match status" value="1"/>
</dbReference>
<dbReference type="GO" id="GO:0005524">
    <property type="term" value="F:ATP binding"/>
    <property type="evidence" value="ECO:0007669"/>
    <property type="project" value="UniProtKB-KW"/>
</dbReference>
<evidence type="ECO:0000256" key="6">
    <source>
        <dbReference type="ARBA" id="ARBA00022989"/>
    </source>
</evidence>
<dbReference type="GO" id="GO:0140359">
    <property type="term" value="F:ABC-type transporter activity"/>
    <property type="evidence" value="ECO:0007669"/>
    <property type="project" value="InterPro"/>
</dbReference>
<evidence type="ECO:0000259" key="10">
    <source>
        <dbReference type="PROSITE" id="PS50929"/>
    </source>
</evidence>
<keyword evidence="5 11" id="KW-0067">ATP-binding</keyword>
<dbReference type="PROSITE" id="PS50893">
    <property type="entry name" value="ABC_TRANSPORTER_2"/>
    <property type="match status" value="1"/>
</dbReference>
<dbReference type="SUPFAM" id="SSF52540">
    <property type="entry name" value="P-loop containing nucleoside triphosphate hydrolases"/>
    <property type="match status" value="1"/>
</dbReference>
<feature type="transmembrane region" description="Helical" evidence="8">
    <location>
        <begin position="175"/>
        <end position="193"/>
    </location>
</feature>
<evidence type="ECO:0000256" key="3">
    <source>
        <dbReference type="ARBA" id="ARBA00022692"/>
    </source>
</evidence>
<evidence type="ECO:0000256" key="5">
    <source>
        <dbReference type="ARBA" id="ARBA00022840"/>
    </source>
</evidence>
<dbReference type="InterPro" id="IPR011527">
    <property type="entry name" value="ABC1_TM_dom"/>
</dbReference>
<evidence type="ECO:0000256" key="1">
    <source>
        <dbReference type="ARBA" id="ARBA00004651"/>
    </source>
</evidence>
<gene>
    <name evidence="11" type="primary">yheH</name>
    <name evidence="11" type="ORF">ERS852540_01366</name>
</gene>
<protein>
    <submittedName>
        <fullName evidence="11">Probable multidrug resistance ABC transporter ATP-binding/permease protein YheH</fullName>
        <ecNumber evidence="11">3.6.3.-</ecNumber>
    </submittedName>
</protein>
<sequence length="588" mass="66176">MARNKFDVDERLETPFDFKHFKRAMVYVKRYKWKMILALSLSAISAIVALIGPLLTKEAVDVAIPDGNIPYIVFLSIGFLLSIIVSVVLGNIRQRIMTKAGQLMIYDIRKDLFAHLQELPFQYYDDRPQGKILVRVVNYVNNVSDMLTNGIINFILEIFNLIFITIFMFSVDARLALVIFAGVPVFIVVMIILKNKQRRAWQGVSNKNSNQTAYLAESINCMRVTQSFARENENLGIFRRLSTAYRKAWMKAVTVNNFVSFSVDNIRAVVDSALYFVGLLVIGYPAVSLGSILAMSNYSSRFWQPIINIASLYNNFVNAVAYLERIFETMDEPVDVKDAEDAYEMPDIKGEVEYRDVTFAYEEGKNILENVSFTVKPGESIALVGPTGAGKTTIVNLLSRFYDLTGGAVYIDGNDISKVTLHSLREKMGIMMQDSFIFSGTIEDNIRYGKLDATEEEIRAAAKTVCADEFIMGLENGYKTEMYEGGSQLSGGQRQLVSFARTLISDPKILILDEATSSIDAKTEKELQKGLQELLKGRTSFIIAHRLSTIKNCDKIMFISNKGITEAGTHDELMAKKGDYYKLCMAQK</sequence>
<organism evidence="11 12">
    <name type="scientific">[Eubacterium] siraeum</name>
    <dbReference type="NCBI Taxonomy" id="39492"/>
    <lineage>
        <taxon>Bacteria</taxon>
        <taxon>Bacillati</taxon>
        <taxon>Bacillota</taxon>
        <taxon>Clostridia</taxon>
        <taxon>Eubacteriales</taxon>
        <taxon>Oscillospiraceae</taxon>
        <taxon>Oscillospiraceae incertae sedis</taxon>
    </lineage>
</organism>
<dbReference type="InterPro" id="IPR003439">
    <property type="entry name" value="ABC_transporter-like_ATP-bd"/>
</dbReference>
<dbReference type="Gene3D" id="1.20.1560.10">
    <property type="entry name" value="ABC transporter type 1, transmembrane domain"/>
    <property type="match status" value="1"/>
</dbReference>
<dbReference type="PROSITE" id="PS50929">
    <property type="entry name" value="ABC_TM1F"/>
    <property type="match status" value="1"/>
</dbReference>
<dbReference type="InterPro" id="IPR027417">
    <property type="entry name" value="P-loop_NTPase"/>
</dbReference>
<feature type="domain" description="ABC transmembrane type-1" evidence="10">
    <location>
        <begin position="36"/>
        <end position="318"/>
    </location>
</feature>
<proteinExistence type="predicted"/>
<feature type="domain" description="ABC transporter" evidence="9">
    <location>
        <begin position="352"/>
        <end position="586"/>
    </location>
</feature>
<dbReference type="PROSITE" id="PS00211">
    <property type="entry name" value="ABC_TRANSPORTER_1"/>
    <property type="match status" value="1"/>
</dbReference>
<keyword evidence="2" id="KW-0813">Transport</keyword>
<keyword evidence="7 8" id="KW-0472">Membrane</keyword>
<accession>A0A174ZPG8</accession>
<dbReference type="PANTHER" id="PTHR24221">
    <property type="entry name" value="ATP-BINDING CASSETTE SUB-FAMILY B"/>
    <property type="match status" value="1"/>
</dbReference>
<evidence type="ECO:0000256" key="7">
    <source>
        <dbReference type="ARBA" id="ARBA00023136"/>
    </source>
</evidence>
<feature type="transmembrane region" description="Helical" evidence="8">
    <location>
        <begin position="151"/>
        <end position="169"/>
    </location>
</feature>
<dbReference type="GO" id="GO:0016887">
    <property type="term" value="F:ATP hydrolysis activity"/>
    <property type="evidence" value="ECO:0007669"/>
    <property type="project" value="InterPro"/>
</dbReference>
<keyword evidence="3 8" id="KW-0812">Transmembrane</keyword>
<dbReference type="InterPro" id="IPR003593">
    <property type="entry name" value="AAA+_ATPase"/>
</dbReference>
<dbReference type="STRING" id="39492.ERS852540_01366"/>
<dbReference type="SUPFAM" id="SSF90123">
    <property type="entry name" value="ABC transporter transmembrane region"/>
    <property type="match status" value="1"/>
</dbReference>
<reference evidence="11 12" key="1">
    <citation type="submission" date="2015-09" db="EMBL/GenBank/DDBJ databases">
        <authorList>
            <consortium name="Pathogen Informatics"/>
        </authorList>
    </citation>
    <scope>NUCLEOTIDE SEQUENCE [LARGE SCALE GENOMIC DNA]</scope>
    <source>
        <strain evidence="11 12">2789STDY5834928</strain>
    </source>
</reference>
<dbReference type="FunFam" id="3.40.50.300:FF:000287">
    <property type="entry name" value="Multidrug ABC transporter ATP-binding protein"/>
    <property type="match status" value="1"/>
</dbReference>
<keyword evidence="6 8" id="KW-1133">Transmembrane helix</keyword>
<dbReference type="InterPro" id="IPR039421">
    <property type="entry name" value="Type_1_exporter"/>
</dbReference>
<dbReference type="Pfam" id="PF00005">
    <property type="entry name" value="ABC_tran"/>
    <property type="match status" value="1"/>
</dbReference>
<feature type="transmembrane region" description="Helical" evidence="8">
    <location>
        <begin position="35"/>
        <end position="56"/>
    </location>
</feature>
<evidence type="ECO:0000259" key="9">
    <source>
        <dbReference type="PROSITE" id="PS50893"/>
    </source>
</evidence>
<keyword evidence="11" id="KW-0378">Hydrolase</keyword>
<dbReference type="Pfam" id="PF00664">
    <property type="entry name" value="ABC_membrane"/>
    <property type="match status" value="1"/>
</dbReference>
<dbReference type="CDD" id="cd18545">
    <property type="entry name" value="ABC_6TM_YknV_like"/>
    <property type="match status" value="1"/>
</dbReference>
<keyword evidence="4" id="KW-0547">Nucleotide-binding</keyword>
<feature type="transmembrane region" description="Helical" evidence="8">
    <location>
        <begin position="273"/>
        <end position="296"/>
    </location>
</feature>
<evidence type="ECO:0000256" key="4">
    <source>
        <dbReference type="ARBA" id="ARBA00022741"/>
    </source>
</evidence>
<dbReference type="InterPro" id="IPR017871">
    <property type="entry name" value="ABC_transporter-like_CS"/>
</dbReference>
<dbReference type="EC" id="3.6.3.-" evidence="11"/>
<evidence type="ECO:0000256" key="8">
    <source>
        <dbReference type="SAM" id="Phobius"/>
    </source>
</evidence>
<dbReference type="AlphaFoldDB" id="A0A174ZPG8"/>
<dbReference type="OrthoDB" id="9762778at2"/>
<dbReference type="SMART" id="SM00382">
    <property type="entry name" value="AAA"/>
    <property type="match status" value="1"/>
</dbReference>
<name>A0A174ZPG8_9FIRM</name>
<evidence type="ECO:0000313" key="12">
    <source>
        <dbReference type="Proteomes" id="UP000095662"/>
    </source>
</evidence>
<comment type="subcellular location">
    <subcellularLocation>
        <location evidence="1">Cell membrane</location>
        <topology evidence="1">Multi-pass membrane protein</topology>
    </subcellularLocation>
</comment>
<dbReference type="Proteomes" id="UP000095662">
    <property type="component" value="Unassembled WGS sequence"/>
</dbReference>
<dbReference type="InterPro" id="IPR036640">
    <property type="entry name" value="ABC1_TM_sf"/>
</dbReference>
<feature type="transmembrane region" description="Helical" evidence="8">
    <location>
        <begin position="68"/>
        <end position="89"/>
    </location>
</feature>
<dbReference type="GO" id="GO:0005886">
    <property type="term" value="C:plasma membrane"/>
    <property type="evidence" value="ECO:0007669"/>
    <property type="project" value="UniProtKB-SubCell"/>
</dbReference>
<evidence type="ECO:0000313" key="11">
    <source>
        <dbReference type="EMBL" id="CUQ86789.1"/>
    </source>
</evidence>
<evidence type="ECO:0000256" key="2">
    <source>
        <dbReference type="ARBA" id="ARBA00022448"/>
    </source>
</evidence>
<dbReference type="EMBL" id="CZBY01000010">
    <property type="protein sequence ID" value="CUQ86789.1"/>
    <property type="molecule type" value="Genomic_DNA"/>
</dbReference>